<reference evidence="8 9" key="1">
    <citation type="journal article" date="2010" name="Science">
        <title>Genomic comparison of the ants Camponotus floridanus and Harpegnathos saltator.</title>
        <authorList>
            <person name="Bonasio R."/>
            <person name="Zhang G."/>
            <person name="Ye C."/>
            <person name="Mutti N.S."/>
            <person name="Fang X."/>
            <person name="Qin N."/>
            <person name="Donahue G."/>
            <person name="Yang P."/>
            <person name="Li Q."/>
            <person name="Li C."/>
            <person name="Zhang P."/>
            <person name="Huang Z."/>
            <person name="Berger S.L."/>
            <person name="Reinberg D."/>
            <person name="Wang J."/>
            <person name="Liebig J."/>
        </authorList>
    </citation>
    <scope>NUCLEOTIDE SEQUENCE [LARGE SCALE GENOMIC DNA]</scope>
    <source>
        <strain evidence="8 9">Hsal</strain>
    </source>
</reference>
<feature type="signal peptide" evidence="7">
    <location>
        <begin position="1"/>
        <end position="25"/>
    </location>
</feature>
<protein>
    <recommendedName>
        <fullName evidence="3">Lectin-like protein BA14k</fullName>
    </recommendedName>
</protein>
<sequence length="144" mass="16333">MMNGLKPAISIALFGAFCNVSPVFAASVLQTDVILLADGEVPMNSRGILNGQKGYRYHRPGYRRHTDGWWYPQKAFDQETANGAEGGKKDADKALAKKLDLPAAHVHWCQEHYRSYRVEDNTFQPYEGERKPCRSAFWKKDQSL</sequence>
<dbReference type="Proteomes" id="UP000188912">
    <property type="component" value="Chromosome"/>
</dbReference>
<evidence type="ECO:0000256" key="3">
    <source>
        <dbReference type="ARBA" id="ARBA00020552"/>
    </source>
</evidence>
<keyword evidence="4" id="KW-0472">Membrane</keyword>
<organism evidence="8 9">
    <name type="scientific">Candidatus Tokpelaia hoelldobleri</name>
    <dbReference type="NCBI Taxonomy" id="1902579"/>
    <lineage>
        <taxon>Bacteria</taxon>
        <taxon>Pseudomonadati</taxon>
        <taxon>Pseudomonadota</taxon>
        <taxon>Alphaproteobacteria</taxon>
        <taxon>Hyphomicrobiales</taxon>
        <taxon>Candidatus Tokpelaia</taxon>
    </lineage>
</organism>
<name>A0A1U9JSD9_9HYPH</name>
<dbReference type="Pfam" id="PF07886">
    <property type="entry name" value="BA14K"/>
    <property type="match status" value="1"/>
</dbReference>
<dbReference type="GO" id="GO:0030246">
    <property type="term" value="F:carbohydrate binding"/>
    <property type="evidence" value="ECO:0007669"/>
    <property type="project" value="UniProtKB-KW"/>
</dbReference>
<evidence type="ECO:0000256" key="5">
    <source>
        <dbReference type="ARBA" id="ARBA00022734"/>
    </source>
</evidence>
<evidence type="ECO:0000313" key="9">
    <source>
        <dbReference type="Proteomes" id="UP000188912"/>
    </source>
</evidence>
<gene>
    <name evidence="8" type="ORF">BHV28_00490</name>
</gene>
<dbReference type="GO" id="GO:0016020">
    <property type="term" value="C:membrane"/>
    <property type="evidence" value="ECO:0007669"/>
    <property type="project" value="UniProtKB-SubCell"/>
</dbReference>
<evidence type="ECO:0000313" key="8">
    <source>
        <dbReference type="EMBL" id="AQS40775.1"/>
    </source>
</evidence>
<dbReference type="AlphaFoldDB" id="A0A1U9JSD9"/>
<comment type="similarity">
    <text evidence="2">Belongs to the BA14k family.</text>
</comment>
<evidence type="ECO:0000256" key="4">
    <source>
        <dbReference type="ARBA" id="ARBA00022475"/>
    </source>
</evidence>
<dbReference type="KEGG" id="thd:BHV28_00490"/>
<evidence type="ECO:0000256" key="7">
    <source>
        <dbReference type="SAM" id="SignalP"/>
    </source>
</evidence>
<keyword evidence="4" id="KW-1003">Cell membrane</keyword>
<dbReference type="EMBL" id="CP017315">
    <property type="protein sequence ID" value="AQS40775.1"/>
    <property type="molecule type" value="Genomic_DNA"/>
</dbReference>
<comment type="subcellular location">
    <subcellularLocation>
        <location evidence="1">Membrane</location>
        <topology evidence="1">Single-pass membrane protein</topology>
    </subcellularLocation>
</comment>
<keyword evidence="7" id="KW-0732">Signal</keyword>
<dbReference type="STRING" id="1902579.BHV28_00490"/>
<evidence type="ECO:0000256" key="2">
    <source>
        <dbReference type="ARBA" id="ARBA00010270"/>
    </source>
</evidence>
<proteinExistence type="inferred from homology"/>
<evidence type="ECO:0000256" key="1">
    <source>
        <dbReference type="ARBA" id="ARBA00004167"/>
    </source>
</evidence>
<keyword evidence="9" id="KW-1185">Reference proteome</keyword>
<reference evidence="8 9" key="2">
    <citation type="journal article" date="2016" name="Sci. Rep.">
        <title>The genome of Rhizobiales bacteria in predatory ants reveals urease gene functions but no genes for nitrogen fixation.</title>
        <authorList>
            <person name="Neuvonen M.M."/>
            <person name="Tamarit D."/>
            <person name="Naslund K."/>
            <person name="Liebig J."/>
            <person name="Feldhaar H."/>
            <person name="Moran N.A."/>
            <person name="Guy L."/>
            <person name="Andersson S.G."/>
        </authorList>
    </citation>
    <scope>NUCLEOTIDE SEQUENCE [LARGE SCALE GENOMIC DNA]</scope>
    <source>
        <strain evidence="8 9">Hsal</strain>
    </source>
</reference>
<comment type="function">
    <text evidence="6">Has immunoglobulin-binding and hemagglutination properties, and can bind to mannose. Essential for virulence. May be involved in LPS biosynthesis or polysaccharide transport.</text>
</comment>
<feature type="chain" id="PRO_5012617638" description="Lectin-like protein BA14k" evidence="7">
    <location>
        <begin position="26"/>
        <end position="144"/>
    </location>
</feature>
<evidence type="ECO:0000256" key="6">
    <source>
        <dbReference type="ARBA" id="ARBA00025321"/>
    </source>
</evidence>
<keyword evidence="5" id="KW-0430">Lectin</keyword>
<accession>A0A1U9JSD9</accession>
<dbReference type="InterPro" id="IPR012413">
    <property type="entry name" value="BA14K"/>
</dbReference>